<dbReference type="Proteomes" id="UP000663827">
    <property type="component" value="Unassembled WGS sequence"/>
</dbReference>
<evidence type="ECO:0000259" key="3">
    <source>
        <dbReference type="PROSITE" id="PS50837"/>
    </source>
</evidence>
<dbReference type="InterPro" id="IPR059179">
    <property type="entry name" value="MLKL-like_MCAfunc"/>
</dbReference>
<organism evidence="4 5">
    <name type="scientific">Rhizoctonia solani</name>
    <dbReference type="NCBI Taxonomy" id="456999"/>
    <lineage>
        <taxon>Eukaryota</taxon>
        <taxon>Fungi</taxon>
        <taxon>Dikarya</taxon>
        <taxon>Basidiomycota</taxon>
        <taxon>Agaricomycotina</taxon>
        <taxon>Agaricomycetes</taxon>
        <taxon>Cantharellales</taxon>
        <taxon>Ceratobasidiaceae</taxon>
        <taxon>Rhizoctonia</taxon>
    </lineage>
</organism>
<evidence type="ECO:0000256" key="1">
    <source>
        <dbReference type="ARBA" id="ARBA00022737"/>
    </source>
</evidence>
<gene>
    <name evidence="4" type="ORF">RDB_LOCUS43509</name>
</gene>
<feature type="region of interest" description="Disordered" evidence="2">
    <location>
        <begin position="24"/>
        <end position="50"/>
    </location>
</feature>
<evidence type="ECO:0000313" key="5">
    <source>
        <dbReference type="Proteomes" id="UP000663827"/>
    </source>
</evidence>
<feature type="domain" description="NACHT" evidence="3">
    <location>
        <begin position="270"/>
        <end position="415"/>
    </location>
</feature>
<dbReference type="AlphaFoldDB" id="A0A8H3DVP3"/>
<dbReference type="InterPro" id="IPR007111">
    <property type="entry name" value="NACHT_NTPase"/>
</dbReference>
<dbReference type="CDD" id="cd21037">
    <property type="entry name" value="MLKL_NTD"/>
    <property type="match status" value="1"/>
</dbReference>
<accession>A0A8H3DVP3</accession>
<dbReference type="Gene3D" id="3.40.50.300">
    <property type="entry name" value="P-loop containing nucleotide triphosphate hydrolases"/>
    <property type="match status" value="1"/>
</dbReference>
<dbReference type="SUPFAM" id="SSF52540">
    <property type="entry name" value="P-loop containing nucleoside triphosphate hydrolases"/>
    <property type="match status" value="1"/>
</dbReference>
<dbReference type="InterPro" id="IPR056884">
    <property type="entry name" value="NPHP3-like_N"/>
</dbReference>
<evidence type="ECO:0000256" key="2">
    <source>
        <dbReference type="SAM" id="MobiDB-lite"/>
    </source>
</evidence>
<dbReference type="InterPro" id="IPR027417">
    <property type="entry name" value="P-loop_NTPase"/>
</dbReference>
<protein>
    <recommendedName>
        <fullName evidence="3">NACHT domain-containing protein</fullName>
    </recommendedName>
</protein>
<dbReference type="PROSITE" id="PS50837">
    <property type="entry name" value="NACHT"/>
    <property type="match status" value="1"/>
</dbReference>
<comment type="caution">
    <text evidence="4">The sequence shown here is derived from an EMBL/GenBank/DDBJ whole genome shotgun (WGS) entry which is preliminary data.</text>
</comment>
<name>A0A8H3DVP3_9AGAM</name>
<dbReference type="Pfam" id="PF24883">
    <property type="entry name" value="NPHP3_N"/>
    <property type="match status" value="1"/>
</dbReference>
<dbReference type="PANTHER" id="PTHR10039">
    <property type="entry name" value="AMELOGENIN"/>
    <property type="match status" value="1"/>
</dbReference>
<keyword evidence="1" id="KW-0677">Repeat</keyword>
<proteinExistence type="predicted"/>
<dbReference type="EMBL" id="CAJNJQ010000861">
    <property type="protein sequence ID" value="CAE7104973.1"/>
    <property type="molecule type" value="Genomic_DNA"/>
</dbReference>
<reference evidence="4" key="1">
    <citation type="submission" date="2021-01" db="EMBL/GenBank/DDBJ databases">
        <authorList>
            <person name="Kaushik A."/>
        </authorList>
    </citation>
    <scope>NUCLEOTIDE SEQUENCE</scope>
    <source>
        <strain evidence="4">AG5</strain>
    </source>
</reference>
<feature type="compositionally biased region" description="Polar residues" evidence="2">
    <location>
        <begin position="38"/>
        <end position="47"/>
    </location>
</feature>
<dbReference type="PANTHER" id="PTHR10039:SF17">
    <property type="entry name" value="FUNGAL STAND N-TERMINAL GOODBYE DOMAIN-CONTAINING PROTEIN-RELATED"/>
    <property type="match status" value="1"/>
</dbReference>
<evidence type="ECO:0000313" key="4">
    <source>
        <dbReference type="EMBL" id="CAE7104973.1"/>
    </source>
</evidence>
<sequence>MSNTNQSSCDDPFQAFLKCITGNSASSPISPSDPPTHNPLQPGNISQEPAPWIPMITIDGRSNTQPKPKTMTGNSDVWQNFGKALKALETGAGVFPPLKVAISELLACTMHIQIAGQNRQEYDQLASDLAGLVQTLQTHLPANKPERMPYSIENVARAIAEQAARIKRQQDRSKLGQVARALEDEVDIVDCYRRIEQIFRQLQTDVSLSIWDLVHEQRVATHLGNLGAVHNAVFNAALSMGMHRCGCTHNTRVKILKDAIDWTRNPDAPKIYWMNGMAGTGKTTIAYTLSQKLEEAKQLGACFFCSRASPDCRDVNRIVPTIAYQLARFSNPYQNELCEVLSHTPDVAKRDISVQFQRLIVDPLMKVKDAIPTDVVIVIDALDECDDIRGTQLVLELLFKHASSLPLKFFVASRPEPSISAKISSSVDTYRFVLHLHEVEGSLIQADIQTYLEGELKHIAAKPEEIERLTTRAGCLFIFAATVVRYIDPYNTAANHRKRLTAMLGVHTTTAGQIAQGMQG</sequence>